<comment type="caution">
    <text evidence="2">The sequence shown here is derived from an EMBL/GenBank/DDBJ whole genome shotgun (WGS) entry which is preliminary data.</text>
</comment>
<gene>
    <name evidence="2" type="ORF">TU79_18665</name>
</gene>
<reference evidence="2 3" key="1">
    <citation type="submission" date="2015-02" db="EMBL/GenBank/DDBJ databases">
        <title>Two Pseudomonas sp. nov. isolated from raw milk.</title>
        <authorList>
            <person name="Wenning M."/>
            <person name="von Neubeck M."/>
            <person name="Huptas C."/>
            <person name="Scherer S."/>
        </authorList>
    </citation>
    <scope>NUCLEOTIDE SEQUENCE [LARGE SCALE GENOMIC DNA]</scope>
    <source>
        <strain evidence="2 3">DSM 14937</strain>
    </source>
</reference>
<sequence length="161" mass="18097">MNDSTASVLIRYFPVFVSTLFMAVLSGASAIVLNEAAYLRKLDPVLKAEVSRWSLLLLTAAVVLLNVLIARGHNWAAGWLAGYFAVCLMSILPTLDDCTHRLAFSSGVVFSLLGLLLLNTDWHREMRHACREMRAQRALARAMYKRFSDNLKAKTRRARQQ</sequence>
<organism evidence="2 3">
    <name type="scientific">Pseudomonas trivialis</name>
    <dbReference type="NCBI Taxonomy" id="200450"/>
    <lineage>
        <taxon>Bacteria</taxon>
        <taxon>Pseudomonadati</taxon>
        <taxon>Pseudomonadota</taxon>
        <taxon>Gammaproteobacteria</taxon>
        <taxon>Pseudomonadales</taxon>
        <taxon>Pseudomonadaceae</taxon>
        <taxon>Pseudomonas</taxon>
    </lineage>
</organism>
<feature type="transmembrane region" description="Helical" evidence="1">
    <location>
        <begin position="53"/>
        <end position="70"/>
    </location>
</feature>
<dbReference type="PATRIC" id="fig|200450.4.peg.666"/>
<keyword evidence="1" id="KW-0472">Membrane</keyword>
<dbReference type="OrthoDB" id="7032452at2"/>
<feature type="transmembrane region" description="Helical" evidence="1">
    <location>
        <begin position="77"/>
        <end position="95"/>
    </location>
</feature>
<dbReference type="EMBL" id="JYLK01000013">
    <property type="protein sequence ID" value="KRP58780.1"/>
    <property type="molecule type" value="Genomic_DNA"/>
</dbReference>
<accession>A0A0R2ZG98</accession>
<keyword evidence="1" id="KW-0812">Transmembrane</keyword>
<dbReference type="AlphaFoldDB" id="A0A0R2ZG98"/>
<evidence type="ECO:0000313" key="2">
    <source>
        <dbReference type="EMBL" id="KRP58780.1"/>
    </source>
</evidence>
<feature type="transmembrane region" description="Helical" evidence="1">
    <location>
        <begin position="12"/>
        <end position="33"/>
    </location>
</feature>
<dbReference type="RefSeq" id="WP_057009357.1">
    <property type="nucleotide sequence ID" value="NZ_JYLK01000013.1"/>
</dbReference>
<evidence type="ECO:0000256" key="1">
    <source>
        <dbReference type="SAM" id="Phobius"/>
    </source>
</evidence>
<feature type="transmembrane region" description="Helical" evidence="1">
    <location>
        <begin position="101"/>
        <end position="118"/>
    </location>
</feature>
<evidence type="ECO:0000313" key="3">
    <source>
        <dbReference type="Proteomes" id="UP000052019"/>
    </source>
</evidence>
<keyword evidence="1" id="KW-1133">Transmembrane helix</keyword>
<dbReference type="Proteomes" id="UP000052019">
    <property type="component" value="Unassembled WGS sequence"/>
</dbReference>
<protein>
    <submittedName>
        <fullName evidence="2">Membrane protein</fullName>
    </submittedName>
</protein>
<name>A0A0R2ZG98_9PSED</name>
<proteinExistence type="predicted"/>